<dbReference type="Pfam" id="PF13249">
    <property type="entry name" value="SQHop_cyclase_N"/>
    <property type="match status" value="1"/>
</dbReference>
<evidence type="ECO:0000256" key="1">
    <source>
        <dbReference type="ARBA" id="ARBA00022737"/>
    </source>
</evidence>
<proteinExistence type="predicted"/>
<dbReference type="Pfam" id="PF00432">
    <property type="entry name" value="Prenyltrans"/>
    <property type="match status" value="1"/>
</dbReference>
<keyword evidence="2" id="KW-1133">Transmembrane helix</keyword>
<keyword evidence="2" id="KW-0812">Transmembrane</keyword>
<evidence type="ECO:0000259" key="3">
    <source>
        <dbReference type="Pfam" id="PF00432"/>
    </source>
</evidence>
<dbReference type="InterPro" id="IPR032697">
    <property type="entry name" value="SQ_cyclase_N"/>
</dbReference>
<dbReference type="CDD" id="cd00688">
    <property type="entry name" value="ISOPREN_C2_like"/>
    <property type="match status" value="1"/>
</dbReference>
<evidence type="ECO:0000313" key="5">
    <source>
        <dbReference type="EMBL" id="UUY02002.1"/>
    </source>
</evidence>
<protein>
    <recommendedName>
        <fullName evidence="7">Squalene cyclase C-terminal domain-containing protein</fullName>
    </recommendedName>
</protein>
<evidence type="ECO:0000259" key="4">
    <source>
        <dbReference type="Pfam" id="PF13249"/>
    </source>
</evidence>
<organism evidence="5 6">
    <name type="scientific">Svornostia abyssi</name>
    <dbReference type="NCBI Taxonomy" id="2898438"/>
    <lineage>
        <taxon>Bacteria</taxon>
        <taxon>Bacillati</taxon>
        <taxon>Actinomycetota</taxon>
        <taxon>Thermoleophilia</taxon>
        <taxon>Solirubrobacterales</taxon>
        <taxon>Baekduiaceae</taxon>
        <taxon>Svornostia</taxon>
    </lineage>
</organism>
<sequence length="378" mass="40252">MDVHMWIMYSGHTLTELWVVLARSVPFNLAHAVGNVVFCLAFGPLLVRSLLRFRERFEVRWQPLPAGVRAPVAAVLAGLVIAGAGLAATPDAHAAFAAQAGYLQRTQNADGGWGAGPRQASSPMHTGWVVMGLAASGRNPARVRRSGRSGVDYLVATVGRVRQTADLERTILALVAGGRSPRNVRGRDLVRELIGRRRSNGSFSGLVNQTAFGILALRAAGRSPRDGTVRAAARWLARQQNRDGGFNFAQRGGQSGIDDTAAAVQALARSGQRAPARRGAAFLARRQNPDGGYPLTPGGASNAQSTAWAIQGLRAAGRNPNAQHLRGARNPTSFLRSLTTRSGGVRYSRTSAQTPVWVTAQALTGLAIRPFPIRARGR</sequence>
<evidence type="ECO:0000313" key="6">
    <source>
        <dbReference type="Proteomes" id="UP001058860"/>
    </source>
</evidence>
<gene>
    <name evidence="5" type="ORF">LRS13_14890</name>
</gene>
<dbReference type="RefSeq" id="WP_353862539.1">
    <property type="nucleotide sequence ID" value="NZ_CP088295.1"/>
</dbReference>
<name>A0ABY5PBZ4_9ACTN</name>
<keyword evidence="1" id="KW-0677">Repeat</keyword>
<dbReference type="Proteomes" id="UP001058860">
    <property type="component" value="Chromosome"/>
</dbReference>
<accession>A0ABY5PBZ4</accession>
<dbReference type="SUPFAM" id="SSF48239">
    <property type="entry name" value="Terpenoid cyclases/Protein prenyltransferases"/>
    <property type="match status" value="2"/>
</dbReference>
<reference evidence="6" key="1">
    <citation type="submission" date="2021-11" db="EMBL/GenBank/DDBJ databases">
        <title>Cultivation dependent microbiological survey of springs from the worlds oldest radium mine currently devoted to the extraction of radon-saturated water.</title>
        <authorList>
            <person name="Kapinusova G."/>
            <person name="Smrhova T."/>
            <person name="Strejcek M."/>
            <person name="Suman J."/>
            <person name="Jani K."/>
            <person name="Pajer P."/>
            <person name="Uhlik O."/>
        </authorList>
    </citation>
    <scope>NUCLEOTIDE SEQUENCE [LARGE SCALE GENOMIC DNA]</scope>
    <source>
        <strain evidence="6">J379</strain>
    </source>
</reference>
<feature type="transmembrane region" description="Helical" evidence="2">
    <location>
        <begin position="68"/>
        <end position="88"/>
    </location>
</feature>
<evidence type="ECO:0000256" key="2">
    <source>
        <dbReference type="SAM" id="Phobius"/>
    </source>
</evidence>
<dbReference type="InterPro" id="IPR008930">
    <property type="entry name" value="Terpenoid_cyclase/PrenylTrfase"/>
</dbReference>
<dbReference type="InterPro" id="IPR001330">
    <property type="entry name" value="Prenyltrans"/>
</dbReference>
<keyword evidence="2" id="KW-0472">Membrane</keyword>
<keyword evidence="6" id="KW-1185">Reference proteome</keyword>
<feature type="domain" description="Prenyltransferase alpha-alpha toroid" evidence="3">
    <location>
        <begin position="103"/>
        <end position="139"/>
    </location>
</feature>
<evidence type="ECO:0008006" key="7">
    <source>
        <dbReference type="Google" id="ProtNLM"/>
    </source>
</evidence>
<feature type="transmembrane region" description="Helical" evidence="2">
    <location>
        <begin position="29"/>
        <end position="47"/>
    </location>
</feature>
<dbReference type="Gene3D" id="1.50.10.20">
    <property type="match status" value="3"/>
</dbReference>
<dbReference type="EMBL" id="CP088295">
    <property type="protein sequence ID" value="UUY02002.1"/>
    <property type="molecule type" value="Genomic_DNA"/>
</dbReference>
<feature type="domain" description="Squalene cyclase N-terminal" evidence="4">
    <location>
        <begin position="267"/>
        <end position="330"/>
    </location>
</feature>